<evidence type="ECO:0000313" key="2">
    <source>
        <dbReference type="Proteomes" id="UP000242991"/>
    </source>
</evidence>
<dbReference type="Proteomes" id="UP000242991">
    <property type="component" value="Chromosome 6"/>
</dbReference>
<reference evidence="1 2" key="1">
    <citation type="journal article" date="2003" name="Genome Res.">
        <title>Integrated mapping, chromosomal sequencing and sequence analysis of Cryptosporidium parvum.</title>
        <authorList>
            <person name="Bankier A.T."/>
            <person name="Spriggs H.F."/>
            <person name="Fartmann B."/>
            <person name="Konfortov B.A."/>
            <person name="Madera M."/>
            <person name="Vogel C."/>
            <person name="Teichmann S.A."/>
            <person name="Ivens A."/>
            <person name="Dear P.H."/>
        </authorList>
    </citation>
    <scope>NUCLEOTIDE SEQUENCE [LARGE SCALE GENOMIC DNA]</scope>
    <source>
        <strain evidence="1 2">Iowa</strain>
    </source>
</reference>
<organism evidence="1 2">
    <name type="scientific">Cryptosporidium parvum</name>
    <dbReference type="NCBI Taxonomy" id="5807"/>
    <lineage>
        <taxon>Eukaryota</taxon>
        <taxon>Sar</taxon>
        <taxon>Alveolata</taxon>
        <taxon>Apicomplexa</taxon>
        <taxon>Conoidasida</taxon>
        <taxon>Coccidia</taxon>
        <taxon>Eucoccidiorida</taxon>
        <taxon>Eimeriorina</taxon>
        <taxon>Cryptosporidiidae</taxon>
        <taxon>Cryptosporidium</taxon>
    </lineage>
</organism>
<dbReference type="EMBL" id="BX538353">
    <property type="protein sequence ID" value="CAD98298.1"/>
    <property type="molecule type" value="Genomic_DNA"/>
</dbReference>
<dbReference type="VEuPathDB" id="CryptoDB:CPATCC_0016450"/>
<proteinExistence type="predicted"/>
<protein>
    <submittedName>
        <fullName evidence="1">Uncharacterized protein</fullName>
    </submittedName>
</protein>
<name>A0A7G2HK34_CRYPV</name>
<gene>
    <name evidence="1" type="ORF">1MB.723</name>
</gene>
<accession>A0A7G2HK34</accession>
<sequence length="212" mass="24593">MQCPKGAKLVSSFDNSKATCETKVTVVPDFDRRCGGEQSGWFWDGELNVCLKLRTHEPKLRCPHPRPKLGMEIGNWDTPEYEPHPIYTCLANRARAIVKGKCLKSHQTIYSSYFFPTIYISRFKFEYDASTKKAVCRFKFNQQDYIGLPSYPSSREALTSHKIFKHANIEDIIRAYQQGTLNIRTIEEELVKEYDLLAKMEQGKEQVERPEE</sequence>
<evidence type="ECO:0000313" key="1">
    <source>
        <dbReference type="EMBL" id="CAD98298.1"/>
    </source>
</evidence>
<dbReference type="AlphaFoldDB" id="A0A7G2HK34"/>